<dbReference type="GO" id="GO:0046872">
    <property type="term" value="F:metal ion binding"/>
    <property type="evidence" value="ECO:0007669"/>
    <property type="project" value="UniProtKB-KW"/>
</dbReference>
<dbReference type="SMART" id="SM00178">
    <property type="entry name" value="SAR"/>
    <property type="match status" value="1"/>
</dbReference>
<dbReference type="InterPro" id="IPR006689">
    <property type="entry name" value="Small_GTPase_ARF/SAR"/>
</dbReference>
<comment type="caution">
    <text evidence="6">The sequence shown here is derived from an EMBL/GenBank/DDBJ whole genome shotgun (WGS) entry which is preliminary data.</text>
</comment>
<evidence type="ECO:0000256" key="3">
    <source>
        <dbReference type="PIRSR" id="PIRSR606689-1"/>
    </source>
</evidence>
<dbReference type="Pfam" id="PF14912">
    <property type="entry name" value="THEG"/>
    <property type="match status" value="2"/>
</dbReference>
<keyword evidence="2 3" id="KW-0342">GTP-binding</keyword>
<dbReference type="OrthoDB" id="25466at2759"/>
<dbReference type="InterPro" id="IPR006623">
    <property type="entry name" value="THEG"/>
</dbReference>
<reference evidence="6 7" key="1">
    <citation type="submission" date="2018-10" db="EMBL/GenBank/DDBJ databases">
        <title>Genome assembly for a Yunnan-Guizhou Plateau 3E fish, Anabarilius grahami (Regan), and its evolutionary and genetic applications.</title>
        <authorList>
            <person name="Jiang W."/>
        </authorList>
    </citation>
    <scope>NUCLEOTIDE SEQUENCE [LARGE SCALE GENOMIC DNA]</scope>
    <source>
        <strain evidence="6">AG-KIZ</strain>
        <tissue evidence="6">Muscle</tissue>
    </source>
</reference>
<evidence type="ECO:0000256" key="2">
    <source>
        <dbReference type="ARBA" id="ARBA00023134"/>
    </source>
</evidence>
<dbReference type="Pfam" id="PF00025">
    <property type="entry name" value="Arf"/>
    <property type="match status" value="1"/>
</dbReference>
<feature type="binding site" evidence="4">
    <location>
        <position position="104"/>
    </location>
    <ligand>
        <name>Mg(2+)</name>
        <dbReference type="ChEBI" id="CHEBI:18420"/>
    </ligand>
</feature>
<feature type="compositionally biased region" description="Basic and acidic residues" evidence="5">
    <location>
        <begin position="35"/>
        <end position="51"/>
    </location>
</feature>
<dbReference type="PROSITE" id="PS51257">
    <property type="entry name" value="PROKAR_LIPOPROTEIN"/>
    <property type="match status" value="1"/>
</dbReference>
<name>A0A3N0Y5F5_ANAGA</name>
<dbReference type="PROSITE" id="PS51417">
    <property type="entry name" value="ARF"/>
    <property type="match status" value="1"/>
</dbReference>
<feature type="binding site" evidence="3">
    <location>
        <begin position="79"/>
        <end position="86"/>
    </location>
    <ligand>
        <name>GTP</name>
        <dbReference type="ChEBI" id="CHEBI:37565"/>
    </ligand>
</feature>
<feature type="region of interest" description="Disordered" evidence="5">
    <location>
        <begin position="397"/>
        <end position="449"/>
    </location>
</feature>
<dbReference type="SUPFAM" id="SSF52540">
    <property type="entry name" value="P-loop containing nucleoside triphosphate hydrolases"/>
    <property type="match status" value="1"/>
</dbReference>
<gene>
    <name evidence="6" type="ORF">DPX16_2600</name>
</gene>
<dbReference type="InterPro" id="IPR053254">
    <property type="entry name" value="Arf-like_GTPase"/>
</dbReference>
<feature type="binding site" evidence="3">
    <location>
        <begin position="180"/>
        <end position="183"/>
    </location>
    <ligand>
        <name>GTP</name>
        <dbReference type="ChEBI" id="CHEBI:37565"/>
    </ligand>
</feature>
<dbReference type="SMART" id="SM00177">
    <property type="entry name" value="ARF"/>
    <property type="match status" value="1"/>
</dbReference>
<dbReference type="Proteomes" id="UP000281406">
    <property type="component" value="Unassembled WGS sequence"/>
</dbReference>
<dbReference type="SMART" id="SM00705">
    <property type="entry name" value="THEG"/>
    <property type="match status" value="4"/>
</dbReference>
<sequence>MPGAREIGMVGAALALTGGVACAVCYLMHKTQEPKKKEKDELNEGKNEHVHKATTTETALKTPIISEPRTAGTQVLVLGLDGAGKTSLLHCFATGSLEQDVCPTQGFNAVSINREELQIEFLEIGGTEKLRDYWRMYLGKARVMVFVVDSSDPERFPLAKRLLHQLLSADPCLPLVLLANKQDVPGARGITDLYEALDLGNMGDGHRLSVIGTRVQKGKSVTNAGVQDARDLIIEMMTLTWGNQESIRPLSRSALRAVPSTRIKALAQHKRDFSLQIQLRKEEEDRRMKISRPSSHAVQYENFVRLATPKSRGRSAQEVNSPHSPLCEHDCPIWHVSPSVRNVMVSPRILHLANPKTNHPNFTSNRQNVQTFISYAAQTAKMSPRLEQLSLPRLREDRHFYDPRRPESPIRPVSRGARKATASSRIRDLSAPKALSKDYIPPREPTWQP</sequence>
<keyword evidence="4" id="KW-0479">Metal-binding</keyword>
<dbReference type="Gene3D" id="3.40.50.300">
    <property type="entry name" value="P-loop containing nucleotide triphosphate hydrolases"/>
    <property type="match status" value="1"/>
</dbReference>
<dbReference type="GO" id="GO:0003924">
    <property type="term" value="F:GTPase activity"/>
    <property type="evidence" value="ECO:0007669"/>
    <property type="project" value="InterPro"/>
</dbReference>
<evidence type="ECO:0000313" key="6">
    <source>
        <dbReference type="EMBL" id="ROL41100.1"/>
    </source>
</evidence>
<dbReference type="PANTHER" id="PTHR46724:SF2">
    <property type="entry name" value="ADP-RIBOSYLATION FACTOR-LIKE PROTEIN 9"/>
    <property type="match status" value="1"/>
</dbReference>
<evidence type="ECO:0000256" key="5">
    <source>
        <dbReference type="SAM" id="MobiDB-lite"/>
    </source>
</evidence>
<organism evidence="6 7">
    <name type="scientific">Anabarilius grahami</name>
    <name type="common">Kanglang fish</name>
    <name type="synonym">Barilius grahami</name>
    <dbReference type="NCBI Taxonomy" id="495550"/>
    <lineage>
        <taxon>Eukaryota</taxon>
        <taxon>Metazoa</taxon>
        <taxon>Chordata</taxon>
        <taxon>Craniata</taxon>
        <taxon>Vertebrata</taxon>
        <taxon>Euteleostomi</taxon>
        <taxon>Actinopterygii</taxon>
        <taxon>Neopterygii</taxon>
        <taxon>Teleostei</taxon>
        <taxon>Ostariophysi</taxon>
        <taxon>Cypriniformes</taxon>
        <taxon>Xenocyprididae</taxon>
        <taxon>Xenocypridinae</taxon>
        <taxon>Xenocypridinae incertae sedis</taxon>
        <taxon>Anabarilius</taxon>
    </lineage>
</organism>
<evidence type="ECO:0000313" key="7">
    <source>
        <dbReference type="Proteomes" id="UP000281406"/>
    </source>
</evidence>
<dbReference type="EMBL" id="RJVU01052173">
    <property type="protein sequence ID" value="ROL41100.1"/>
    <property type="molecule type" value="Genomic_DNA"/>
</dbReference>
<feature type="compositionally biased region" description="Basic and acidic residues" evidence="5">
    <location>
        <begin position="397"/>
        <end position="408"/>
    </location>
</feature>
<proteinExistence type="predicted"/>
<dbReference type="PRINTS" id="PR00328">
    <property type="entry name" value="SAR1GTPBP"/>
</dbReference>
<dbReference type="InterPro" id="IPR027417">
    <property type="entry name" value="P-loop_NTPase"/>
</dbReference>
<keyword evidence="7" id="KW-1185">Reference proteome</keyword>
<feature type="binding site" evidence="4">
    <location>
        <position position="86"/>
    </location>
    <ligand>
        <name>Mg(2+)</name>
        <dbReference type="ChEBI" id="CHEBI:18420"/>
    </ligand>
</feature>
<evidence type="ECO:0000256" key="4">
    <source>
        <dbReference type="PIRSR" id="PIRSR606689-2"/>
    </source>
</evidence>
<feature type="binding site" evidence="3">
    <location>
        <position position="126"/>
    </location>
    <ligand>
        <name>GTP</name>
        <dbReference type="ChEBI" id="CHEBI:37565"/>
    </ligand>
</feature>
<keyword evidence="1 3" id="KW-0547">Nucleotide-binding</keyword>
<dbReference type="PANTHER" id="PTHR46724">
    <property type="entry name" value="ADP-RIBOSYLATION FACTOR-LIKE PROTEIN 9-RELATED"/>
    <property type="match status" value="1"/>
</dbReference>
<dbReference type="GO" id="GO:0005525">
    <property type="term" value="F:GTP binding"/>
    <property type="evidence" value="ECO:0007669"/>
    <property type="project" value="UniProtKB-KW"/>
</dbReference>
<keyword evidence="4" id="KW-0460">Magnesium</keyword>
<dbReference type="AlphaFoldDB" id="A0A3N0Y5F5"/>
<evidence type="ECO:0000256" key="1">
    <source>
        <dbReference type="ARBA" id="ARBA00022741"/>
    </source>
</evidence>
<accession>A0A3N0Y5F5</accession>
<feature type="region of interest" description="Disordered" evidence="5">
    <location>
        <begin position="35"/>
        <end position="54"/>
    </location>
</feature>
<protein>
    <submittedName>
        <fullName evidence="6">ADP-ribosylation factor-like protein 9</fullName>
    </submittedName>
</protein>